<dbReference type="EMBL" id="HACA01020315">
    <property type="protein sequence ID" value="CDW37676.1"/>
    <property type="molecule type" value="Transcribed_RNA"/>
</dbReference>
<evidence type="ECO:0000313" key="1">
    <source>
        <dbReference type="EMBL" id="CDW37676.1"/>
    </source>
</evidence>
<proteinExistence type="predicted"/>
<dbReference type="AlphaFoldDB" id="A0A0K2UJ23"/>
<organism evidence="1">
    <name type="scientific">Lepeophtheirus salmonis</name>
    <name type="common">Salmon louse</name>
    <name type="synonym">Caligus salmonis</name>
    <dbReference type="NCBI Taxonomy" id="72036"/>
    <lineage>
        <taxon>Eukaryota</taxon>
        <taxon>Metazoa</taxon>
        <taxon>Ecdysozoa</taxon>
        <taxon>Arthropoda</taxon>
        <taxon>Crustacea</taxon>
        <taxon>Multicrustacea</taxon>
        <taxon>Hexanauplia</taxon>
        <taxon>Copepoda</taxon>
        <taxon>Siphonostomatoida</taxon>
        <taxon>Caligidae</taxon>
        <taxon>Lepeophtheirus</taxon>
    </lineage>
</organism>
<protein>
    <submittedName>
        <fullName evidence="1">Uncharacterized protein</fullName>
    </submittedName>
</protein>
<accession>A0A0K2UJ23</accession>
<name>A0A0K2UJ23_LEPSM</name>
<reference evidence="1" key="1">
    <citation type="submission" date="2014-05" db="EMBL/GenBank/DDBJ databases">
        <authorList>
            <person name="Chronopoulou M."/>
        </authorList>
    </citation>
    <scope>NUCLEOTIDE SEQUENCE</scope>
    <source>
        <tissue evidence="1">Whole organism</tissue>
    </source>
</reference>
<sequence length="42" mass="4880">MLMEEAALIFYLPRVLALHLHKLVGRCIFLDITRCPFSDSVF</sequence>